<feature type="compositionally biased region" description="Polar residues" evidence="1">
    <location>
        <begin position="253"/>
        <end position="272"/>
    </location>
</feature>
<feature type="compositionally biased region" description="Acidic residues" evidence="1">
    <location>
        <begin position="337"/>
        <end position="350"/>
    </location>
</feature>
<organism evidence="2 3">
    <name type="scientific">Limulus polyphemus</name>
    <name type="common">Atlantic horseshoe crab</name>
    <dbReference type="NCBI Taxonomy" id="6850"/>
    <lineage>
        <taxon>Eukaryota</taxon>
        <taxon>Metazoa</taxon>
        <taxon>Ecdysozoa</taxon>
        <taxon>Arthropoda</taxon>
        <taxon>Chelicerata</taxon>
        <taxon>Merostomata</taxon>
        <taxon>Xiphosura</taxon>
        <taxon>Limulidae</taxon>
        <taxon>Limulus</taxon>
    </lineage>
</organism>
<evidence type="ECO:0000313" key="2">
    <source>
        <dbReference type="Proteomes" id="UP000694941"/>
    </source>
</evidence>
<gene>
    <name evidence="3" type="primary">LOC106469906</name>
</gene>
<name>A0ABM1TE83_LIMPO</name>
<reference evidence="3" key="1">
    <citation type="submission" date="2025-08" db="UniProtKB">
        <authorList>
            <consortium name="RefSeq"/>
        </authorList>
    </citation>
    <scope>IDENTIFICATION</scope>
    <source>
        <tissue evidence="3">Muscle</tissue>
    </source>
</reference>
<feature type="compositionally biased region" description="Basic and acidic residues" evidence="1">
    <location>
        <begin position="326"/>
        <end position="336"/>
    </location>
</feature>
<feature type="compositionally biased region" description="Basic and acidic residues" evidence="1">
    <location>
        <begin position="273"/>
        <end position="297"/>
    </location>
</feature>
<protein>
    <submittedName>
        <fullName evidence="3">GATA zinc finger domain-containing protein 14-like</fullName>
    </submittedName>
</protein>
<proteinExistence type="predicted"/>
<feature type="region of interest" description="Disordered" evidence="1">
    <location>
        <begin position="167"/>
        <end position="194"/>
    </location>
</feature>
<dbReference type="RefSeq" id="XP_022254189.1">
    <property type="nucleotide sequence ID" value="XM_022398481.1"/>
</dbReference>
<sequence length="358" mass="41815">MDYFLKKNIFPVHSINSNRATNEYWLNVIPKPLLLRPRSQDLKINEKRWTSKYLPVPHWVRNNGKGMKKRESFQREVNTDSGRLIHENNLDHRWRVSLNQNNFIIQTPYSNNEQQNKAIHRLHSNVDIKNDVTQKLYNNAGSQNYVLSPKPHNNVEAQNVIQQRPHNNVEPQNDVPQRPHNNAEPQNDVPQRSYNNGLIQSKFVLQRPYNNGQSQKDVVIQEPYNNDQSQDEFIQKLYNSGGLKNSFVIQKPYNNNQPQNDMFQKQYNNSGPQKEKVKMSNIEKHHLESKDRDHDYDYNGDGNEGDDQDLGVVDDNNQLIDGNQDGLDHGKVFKDADFDDQLQNNEEDEVSRDQAGHD</sequence>
<keyword evidence="2" id="KW-1185">Reference proteome</keyword>
<dbReference type="GeneID" id="106469906"/>
<evidence type="ECO:0000313" key="3">
    <source>
        <dbReference type="RefSeq" id="XP_022254189.1"/>
    </source>
</evidence>
<dbReference type="Proteomes" id="UP000694941">
    <property type="component" value="Unplaced"/>
</dbReference>
<accession>A0ABM1TE83</accession>
<evidence type="ECO:0000256" key="1">
    <source>
        <dbReference type="SAM" id="MobiDB-lite"/>
    </source>
</evidence>
<feature type="region of interest" description="Disordered" evidence="1">
    <location>
        <begin position="253"/>
        <end position="358"/>
    </location>
</feature>